<dbReference type="EMBL" id="BMNM01000009">
    <property type="protein sequence ID" value="GGI82600.1"/>
    <property type="molecule type" value="Genomic_DNA"/>
</dbReference>
<evidence type="ECO:0000313" key="11">
    <source>
        <dbReference type="Proteomes" id="UP001060771"/>
    </source>
</evidence>
<dbReference type="Pfam" id="PF13193">
    <property type="entry name" value="AMP-binding_C"/>
    <property type="match status" value="1"/>
</dbReference>
<evidence type="ECO:0000256" key="3">
    <source>
        <dbReference type="ARBA" id="ARBA00022741"/>
    </source>
</evidence>
<keyword evidence="11" id="KW-1185">Reference proteome</keyword>
<reference evidence="9" key="1">
    <citation type="journal article" date="2014" name="Int. J. Syst. Evol. Microbiol.">
        <title>Complete genome sequence of Corynebacterium casei LMG S-19264T (=DSM 44701T), isolated from a smear-ripened cheese.</title>
        <authorList>
            <consortium name="US DOE Joint Genome Institute (JGI-PGF)"/>
            <person name="Walter F."/>
            <person name="Albersmeier A."/>
            <person name="Kalinowski J."/>
            <person name="Ruckert C."/>
        </authorList>
    </citation>
    <scope>NUCLEOTIDE SEQUENCE</scope>
    <source>
        <strain evidence="9">JCM 11219</strain>
    </source>
</reference>
<dbReference type="InterPro" id="IPR045851">
    <property type="entry name" value="AMP-bd_C_sf"/>
</dbReference>
<dbReference type="PANTHER" id="PTHR24095:SF232">
    <property type="entry name" value="ACETYL-COENZYME A SYNTHETASE"/>
    <property type="match status" value="1"/>
</dbReference>
<dbReference type="Gene3D" id="3.30.300.30">
    <property type="match status" value="1"/>
</dbReference>
<keyword evidence="2" id="KW-0436">Ligase</keyword>
<dbReference type="InterPro" id="IPR042099">
    <property type="entry name" value="ANL_N_sf"/>
</dbReference>
<dbReference type="InterPro" id="IPR025110">
    <property type="entry name" value="AMP-bd_C"/>
</dbReference>
<feature type="domain" description="AMP-dependent synthetase/ligase" evidence="5">
    <location>
        <begin position="69"/>
        <end position="451"/>
    </location>
</feature>
<dbReference type="Pfam" id="PF00501">
    <property type="entry name" value="AMP-binding"/>
    <property type="match status" value="1"/>
</dbReference>
<organism evidence="9 10">
    <name type="scientific">Vulcanisaeta souniana JCM 11219</name>
    <dbReference type="NCBI Taxonomy" id="1293586"/>
    <lineage>
        <taxon>Archaea</taxon>
        <taxon>Thermoproteota</taxon>
        <taxon>Thermoprotei</taxon>
        <taxon>Thermoproteales</taxon>
        <taxon>Thermoproteaceae</taxon>
        <taxon>Vulcanisaeta</taxon>
    </lineage>
</organism>
<feature type="domain" description="AMP-binding enzyme C-terminal" evidence="6">
    <location>
        <begin position="514"/>
        <end position="588"/>
    </location>
</feature>
<feature type="domain" description="Acetyl-coenzyme A synthetase N-terminal" evidence="7">
    <location>
        <begin position="16"/>
        <end position="66"/>
    </location>
</feature>
<keyword evidence="4" id="KW-0067">ATP-binding</keyword>
<dbReference type="SUPFAM" id="SSF56801">
    <property type="entry name" value="Acetyl-CoA synthetase-like"/>
    <property type="match status" value="1"/>
</dbReference>
<dbReference type="Pfam" id="PF16177">
    <property type="entry name" value="ACAS_N"/>
    <property type="match status" value="1"/>
</dbReference>
<evidence type="ECO:0000256" key="4">
    <source>
        <dbReference type="ARBA" id="ARBA00022840"/>
    </source>
</evidence>
<evidence type="ECO:0000259" key="7">
    <source>
        <dbReference type="Pfam" id="PF16177"/>
    </source>
</evidence>
<dbReference type="InterPro" id="IPR032387">
    <property type="entry name" value="ACAS_N"/>
</dbReference>
<dbReference type="Gene3D" id="3.40.50.12780">
    <property type="entry name" value="N-terminal domain of ligase-like"/>
    <property type="match status" value="1"/>
</dbReference>
<comment type="similarity">
    <text evidence="1">Belongs to the ATP-dependent AMP-binding enzyme family.</text>
</comment>
<dbReference type="GO" id="GO:0003987">
    <property type="term" value="F:acetate-CoA ligase activity"/>
    <property type="evidence" value="ECO:0007669"/>
    <property type="project" value="TreeGrafter"/>
</dbReference>
<keyword evidence="3" id="KW-0547">Nucleotide-binding</keyword>
<sequence>MAINQKFYSLDRIRRMAIETAENPAKFWADKAYYLTWFERPKTIFEGRAPDVYWFRGGYLNISYNAVDRHIPTRADKVAFYYENERGDNKVISYWDLYREVNRAAYVLKEFGVRRGDTVSMMMPSIPEAVYFGLAVHRLGATLVIHYAGLSEETLAYRLQDCGSKIFVVASKGFRAGEEVRMKDLIDRTLERYQTPVEKVLVVSRSFSDFNIKQGRDIVYEDVAPKGKVYVESTPVEANEPATIYYTSGTTGRPKGLWQSNGGYPTGLNWTFRALFNPQDTDVWWTISELGWPVWPMANLYTAPVMGLTSLLFEGFIGYKRDLFARIIEKYRVSLIWSSTTTLYTIRSIGEETLKGDLSSLKIILNTGETLNPGVAEWYIQQLPNTIIADAYWMTEHLIPIAATPYGLGEIPFKPGSTGIQFPGSKWIVVDDDGNPLPPGQRGYIVIAIPNPAMAKMWNDSNYERLIKTYWSRFPGYFYTGDYGFYDSDGYLYVLGRADDILSIAGERLGTMDIEGILARHRAVAEAAVVGVPAPGGGEKVLAFVVLKSGETPSETLINDIKEFARASGTRVDDVVVVRRLPKTKSGKIMRRLLRALVRNEPYGDVSTLDDIRTLDDIKAALMERGYIKP</sequence>
<dbReference type="Proteomes" id="UP001060771">
    <property type="component" value="Chromosome"/>
</dbReference>
<dbReference type="PROSITE" id="PS00455">
    <property type="entry name" value="AMP_BINDING"/>
    <property type="match status" value="1"/>
</dbReference>
<dbReference type="InterPro" id="IPR000873">
    <property type="entry name" value="AMP-dep_synth/lig_dom"/>
</dbReference>
<evidence type="ECO:0000256" key="2">
    <source>
        <dbReference type="ARBA" id="ARBA00022598"/>
    </source>
</evidence>
<proteinExistence type="inferred from homology"/>
<evidence type="ECO:0000313" key="9">
    <source>
        <dbReference type="EMBL" id="GGI82600.1"/>
    </source>
</evidence>
<dbReference type="GeneID" id="76207239"/>
<dbReference type="GO" id="GO:0005524">
    <property type="term" value="F:ATP binding"/>
    <property type="evidence" value="ECO:0007669"/>
    <property type="project" value="UniProtKB-KW"/>
</dbReference>
<evidence type="ECO:0000313" key="8">
    <source>
        <dbReference type="EMBL" id="BDR92600.1"/>
    </source>
</evidence>
<dbReference type="Proteomes" id="UP000657075">
    <property type="component" value="Unassembled WGS sequence"/>
</dbReference>
<reference evidence="8" key="4">
    <citation type="journal article" date="2023" name="Microbiol. Resour. Announc.">
        <title>Complete Genome Sequence of Vulcanisaeta souniana Strain IC-059, a Hyperthermophilic Archaeon Isolated from Hot Spring Water in Japan.</title>
        <authorList>
            <person name="Kato S."/>
            <person name="Itoh T."/>
            <person name="Wu L."/>
            <person name="Ma J."/>
            <person name="Ohkuma M."/>
        </authorList>
    </citation>
    <scope>NUCLEOTIDE SEQUENCE</scope>
    <source>
        <strain evidence="8">JCM 11219</strain>
    </source>
</reference>
<evidence type="ECO:0000259" key="5">
    <source>
        <dbReference type="Pfam" id="PF00501"/>
    </source>
</evidence>
<evidence type="ECO:0000256" key="1">
    <source>
        <dbReference type="ARBA" id="ARBA00006432"/>
    </source>
</evidence>
<dbReference type="InterPro" id="IPR020845">
    <property type="entry name" value="AMP-binding_CS"/>
</dbReference>
<dbReference type="GO" id="GO:0006085">
    <property type="term" value="P:acetyl-CoA biosynthetic process"/>
    <property type="evidence" value="ECO:0007669"/>
    <property type="project" value="TreeGrafter"/>
</dbReference>
<protein>
    <submittedName>
        <fullName evidence="9">AMP-dependent synthetase</fullName>
    </submittedName>
</protein>
<evidence type="ECO:0000259" key="6">
    <source>
        <dbReference type="Pfam" id="PF13193"/>
    </source>
</evidence>
<accession>A0A830E4N7</accession>
<dbReference type="AlphaFoldDB" id="A0A830E4N7"/>
<evidence type="ECO:0000313" key="10">
    <source>
        <dbReference type="Proteomes" id="UP000657075"/>
    </source>
</evidence>
<dbReference type="RefSeq" id="WP_229709892.1">
    <property type="nucleotide sequence ID" value="NZ_AP026830.1"/>
</dbReference>
<dbReference type="PANTHER" id="PTHR24095">
    <property type="entry name" value="ACETYL-COENZYME A SYNTHETASE"/>
    <property type="match status" value="1"/>
</dbReference>
<reference evidence="9" key="2">
    <citation type="submission" date="2020-09" db="EMBL/GenBank/DDBJ databases">
        <authorList>
            <person name="Sun Q."/>
            <person name="Ohkuma M."/>
        </authorList>
    </citation>
    <scope>NUCLEOTIDE SEQUENCE</scope>
    <source>
        <strain evidence="9">JCM 11219</strain>
    </source>
</reference>
<name>A0A830E4N7_9CREN</name>
<gene>
    <name evidence="9" type="ORF">GCM10007112_19220</name>
    <name evidence="8" type="ORF">Vsou_16930</name>
</gene>
<reference evidence="11" key="3">
    <citation type="submission" date="2022-09" db="EMBL/GenBank/DDBJ databases">
        <title>Complete genome sequence of Vulcanisaeta souniana.</title>
        <authorList>
            <person name="Kato S."/>
            <person name="Itoh T."/>
            <person name="Ohkuma M."/>
        </authorList>
    </citation>
    <scope>NUCLEOTIDE SEQUENCE [LARGE SCALE GENOMIC DNA]</scope>
    <source>
        <strain evidence="11">JCM 11219</strain>
    </source>
</reference>
<dbReference type="EMBL" id="AP026830">
    <property type="protein sequence ID" value="BDR92600.1"/>
    <property type="molecule type" value="Genomic_DNA"/>
</dbReference>